<sequence length="161" mass="17388">MLRADLEDGLYVGLVGWVDDGVWSGDLVGPAHREQVWVTLPGGVDKARQMVGRHIGRAELAAQLCFHRARELALANPYVFAFWRRDTLRERPAESRLQPLDDVVGKITGVGVYSPSREPHLKRLCHGSPLGAGAPRLIVCAPPASSLGRQSGPILGVSVPA</sequence>
<reference evidence="1" key="1">
    <citation type="submission" date="2020-05" db="EMBL/GenBank/DDBJ databases">
        <authorList>
            <person name="Chiriac C."/>
            <person name="Salcher M."/>
            <person name="Ghai R."/>
            <person name="Kavagutti S V."/>
        </authorList>
    </citation>
    <scope>NUCLEOTIDE SEQUENCE</scope>
</reference>
<protein>
    <submittedName>
        <fullName evidence="1">Unannotated protein</fullName>
    </submittedName>
</protein>
<gene>
    <name evidence="1" type="ORF">UFOPK4175_00891</name>
</gene>
<organism evidence="1">
    <name type="scientific">freshwater metagenome</name>
    <dbReference type="NCBI Taxonomy" id="449393"/>
    <lineage>
        <taxon>unclassified sequences</taxon>
        <taxon>metagenomes</taxon>
        <taxon>ecological metagenomes</taxon>
    </lineage>
</organism>
<proteinExistence type="predicted"/>
<dbReference type="EMBL" id="CAFBPX010000157">
    <property type="protein sequence ID" value="CAB5036117.1"/>
    <property type="molecule type" value="Genomic_DNA"/>
</dbReference>
<dbReference type="AlphaFoldDB" id="A0A6J7S4U6"/>
<name>A0A6J7S4U6_9ZZZZ</name>
<evidence type="ECO:0000313" key="1">
    <source>
        <dbReference type="EMBL" id="CAB5036117.1"/>
    </source>
</evidence>
<accession>A0A6J7S4U6</accession>